<keyword evidence="3" id="KW-1185">Reference proteome</keyword>
<evidence type="ECO:0000313" key="3">
    <source>
        <dbReference type="Proteomes" id="UP001497392"/>
    </source>
</evidence>
<organism evidence="2 3">
    <name type="scientific">Coccomyxa viridis</name>
    <dbReference type="NCBI Taxonomy" id="1274662"/>
    <lineage>
        <taxon>Eukaryota</taxon>
        <taxon>Viridiplantae</taxon>
        <taxon>Chlorophyta</taxon>
        <taxon>core chlorophytes</taxon>
        <taxon>Trebouxiophyceae</taxon>
        <taxon>Trebouxiophyceae incertae sedis</taxon>
        <taxon>Coccomyxaceae</taxon>
        <taxon>Coccomyxa</taxon>
    </lineage>
</organism>
<dbReference type="EMBL" id="CAXHTA020000008">
    <property type="protein sequence ID" value="CAL5223095.1"/>
    <property type="molecule type" value="Genomic_DNA"/>
</dbReference>
<accession>A0ABP1FX29</accession>
<feature type="compositionally biased region" description="Gly residues" evidence="1">
    <location>
        <begin position="120"/>
        <end position="132"/>
    </location>
</feature>
<protein>
    <submittedName>
        <fullName evidence="2">G5556 protein</fullName>
    </submittedName>
</protein>
<dbReference type="Proteomes" id="UP001497392">
    <property type="component" value="Unassembled WGS sequence"/>
</dbReference>
<evidence type="ECO:0000313" key="2">
    <source>
        <dbReference type="EMBL" id="CAL5223095.1"/>
    </source>
</evidence>
<comment type="caution">
    <text evidence="2">The sequence shown here is derived from an EMBL/GenBank/DDBJ whole genome shotgun (WGS) entry which is preliminary data.</text>
</comment>
<feature type="region of interest" description="Disordered" evidence="1">
    <location>
        <begin position="91"/>
        <end position="144"/>
    </location>
</feature>
<gene>
    <name evidence="2" type="primary">g5556</name>
    <name evidence="2" type="ORF">VP750_LOCUS4754</name>
</gene>
<proteinExistence type="predicted"/>
<evidence type="ECO:0000256" key="1">
    <source>
        <dbReference type="SAM" id="MobiDB-lite"/>
    </source>
</evidence>
<name>A0ABP1FX29_9CHLO</name>
<sequence>MARDWLRTPRLSWDPSCTTNRLEPRANEDGRTNNYGKALVDLCKQADLAILNGRAPGDSTGKADPRTFWQTFKATRQKALGALTPQQWHDAFRDLYDPEQPDAPPTQWAPESRPHTSEAGNGGPKGAGGCGNGPQDDALHQVHL</sequence>
<feature type="compositionally biased region" description="Basic and acidic residues" evidence="1">
    <location>
        <begin position="22"/>
        <end position="31"/>
    </location>
</feature>
<reference evidence="2 3" key="1">
    <citation type="submission" date="2024-06" db="EMBL/GenBank/DDBJ databases">
        <authorList>
            <person name="Kraege A."/>
            <person name="Thomma B."/>
        </authorList>
    </citation>
    <scope>NUCLEOTIDE SEQUENCE [LARGE SCALE GENOMIC DNA]</scope>
</reference>
<feature type="region of interest" description="Disordered" evidence="1">
    <location>
        <begin position="1"/>
        <end position="33"/>
    </location>
</feature>